<dbReference type="EMBL" id="QXFX01001264">
    <property type="protein sequence ID" value="KAE9093484.1"/>
    <property type="molecule type" value="Genomic_DNA"/>
</dbReference>
<dbReference type="Proteomes" id="UP000437068">
    <property type="component" value="Unassembled WGS sequence"/>
</dbReference>
<dbReference type="EMBL" id="QXGA01001114">
    <property type="protein sequence ID" value="KAE9128713.1"/>
    <property type="molecule type" value="Genomic_DNA"/>
</dbReference>
<evidence type="ECO:0000313" key="3">
    <source>
        <dbReference type="EMBL" id="KAE9093359.1"/>
    </source>
</evidence>
<organism evidence="6 12">
    <name type="scientific">Phytophthora fragariae</name>
    <dbReference type="NCBI Taxonomy" id="53985"/>
    <lineage>
        <taxon>Eukaryota</taxon>
        <taxon>Sar</taxon>
        <taxon>Stramenopiles</taxon>
        <taxon>Oomycota</taxon>
        <taxon>Peronosporomycetes</taxon>
        <taxon>Peronosporales</taxon>
        <taxon>Peronosporaceae</taxon>
        <taxon>Phytophthora</taxon>
    </lineage>
</organism>
<dbReference type="EMBL" id="QXFW01001243">
    <property type="protein sequence ID" value="KAE8993993.1"/>
    <property type="molecule type" value="Genomic_DNA"/>
</dbReference>
<dbReference type="Proteomes" id="UP000440732">
    <property type="component" value="Unassembled WGS sequence"/>
</dbReference>
<dbReference type="Proteomes" id="UP000488956">
    <property type="component" value="Unassembled WGS sequence"/>
</dbReference>
<evidence type="ECO:0000313" key="7">
    <source>
        <dbReference type="EMBL" id="KAE9207337.1"/>
    </source>
</evidence>
<dbReference type="Proteomes" id="UP000440367">
    <property type="component" value="Unassembled WGS sequence"/>
</dbReference>
<dbReference type="EMBL" id="QXGE01001256">
    <property type="protein sequence ID" value="KAE9295285.1"/>
    <property type="molecule type" value="Genomic_DNA"/>
</dbReference>
<evidence type="ECO:0000313" key="2">
    <source>
        <dbReference type="EMBL" id="KAE8993993.1"/>
    </source>
</evidence>
<evidence type="ECO:0000313" key="11">
    <source>
        <dbReference type="Proteomes" id="UP000429523"/>
    </source>
</evidence>
<dbReference type="EMBL" id="QXGD01000028">
    <property type="protein sequence ID" value="KAE9257240.1"/>
    <property type="molecule type" value="Genomic_DNA"/>
</dbReference>
<sequence>MTQICCAVATLYVAIHAFSPPSRTPRPCVPSPGSTQTALLYLYMYCIALQFAGASPLSCGG</sequence>
<dbReference type="Proteomes" id="UP000486351">
    <property type="component" value="Unassembled WGS sequence"/>
</dbReference>
<evidence type="ECO:0000313" key="8">
    <source>
        <dbReference type="EMBL" id="KAE9257240.1"/>
    </source>
</evidence>
<evidence type="ECO:0000313" key="16">
    <source>
        <dbReference type="Proteomes" id="UP000441208"/>
    </source>
</evidence>
<evidence type="ECO:0000313" key="15">
    <source>
        <dbReference type="Proteomes" id="UP000440732"/>
    </source>
</evidence>
<dbReference type="EMBL" id="QXFZ01001283">
    <property type="protein sequence ID" value="KAE9093359.1"/>
    <property type="molecule type" value="Genomic_DNA"/>
</dbReference>
<evidence type="ECO:0000313" key="5">
    <source>
        <dbReference type="EMBL" id="KAE9128713.1"/>
    </source>
</evidence>
<evidence type="ECO:0000313" key="12">
    <source>
        <dbReference type="Proteomes" id="UP000433483"/>
    </source>
</evidence>
<evidence type="ECO:0000313" key="20">
    <source>
        <dbReference type="Proteomes" id="UP000488956"/>
    </source>
</evidence>
<name>A0A6A3X0W8_9STRA</name>
<evidence type="ECO:0000313" key="14">
    <source>
        <dbReference type="Proteomes" id="UP000440367"/>
    </source>
</evidence>
<dbReference type="EMBL" id="QXGB01001314">
    <property type="protein sequence ID" value="KAE9192988.1"/>
    <property type="molecule type" value="Genomic_DNA"/>
</dbReference>
<comment type="caution">
    <text evidence="6">The sequence shown here is derived from an EMBL/GenBank/DDBJ whole genome shotgun (WGS) entry which is preliminary data.</text>
</comment>
<evidence type="ECO:0000313" key="1">
    <source>
        <dbReference type="EMBL" id="KAE8930712.1"/>
    </source>
</evidence>
<reference evidence="11 12" key="1">
    <citation type="submission" date="2018-08" db="EMBL/GenBank/DDBJ databases">
        <title>Genomic investigation of the strawberry pathogen Phytophthora fragariae indicates pathogenicity is determined by transcriptional variation in three key races.</title>
        <authorList>
            <person name="Adams T.M."/>
            <person name="Armitage A.D."/>
            <person name="Sobczyk M.K."/>
            <person name="Bates H.J."/>
            <person name="Dunwell J.M."/>
            <person name="Nellist C.F."/>
            <person name="Harrison R.J."/>
        </authorList>
    </citation>
    <scope>NUCLEOTIDE SEQUENCE [LARGE SCALE GENOMIC DNA]</scope>
    <source>
        <strain evidence="9 13">A4</strain>
        <strain evidence="8 14">BC-1</strain>
        <strain evidence="7 18">BC-23</strain>
        <strain evidence="6 12">NOV-27</strain>
        <strain evidence="5 15">NOV-5</strain>
        <strain evidence="3 16">NOV-71</strain>
        <strain evidence="10 19">NOV-77</strain>
        <strain evidence="1 11">NOV-9</strain>
        <strain evidence="4 20">ONT-3</strain>
        <strain evidence="2 17">SCRP245</strain>
    </source>
</reference>
<keyword evidence="12" id="KW-1185">Reference proteome</keyword>
<accession>A0A6A3X0W8</accession>
<dbReference type="Proteomes" id="UP000460718">
    <property type="component" value="Unassembled WGS sequence"/>
</dbReference>
<dbReference type="Proteomes" id="UP000441208">
    <property type="component" value="Unassembled WGS sequence"/>
</dbReference>
<dbReference type="EMBL" id="QXGC01001251">
    <property type="protein sequence ID" value="KAE9207337.1"/>
    <property type="molecule type" value="Genomic_DNA"/>
</dbReference>
<dbReference type="Proteomes" id="UP000429523">
    <property type="component" value="Unassembled WGS sequence"/>
</dbReference>
<evidence type="ECO:0000313" key="13">
    <source>
        <dbReference type="Proteomes" id="UP000437068"/>
    </source>
</evidence>
<evidence type="ECO:0000313" key="18">
    <source>
        <dbReference type="Proteomes" id="UP000476176"/>
    </source>
</evidence>
<dbReference type="Proteomes" id="UP000476176">
    <property type="component" value="Unassembled WGS sequence"/>
</dbReference>
<protein>
    <submittedName>
        <fullName evidence="6">Uncharacterized protein</fullName>
    </submittedName>
</protein>
<dbReference type="EMBL" id="QXFY01000758">
    <property type="protein sequence ID" value="KAE9336296.1"/>
    <property type="molecule type" value="Genomic_DNA"/>
</dbReference>
<dbReference type="EMBL" id="QXGF01001341">
    <property type="protein sequence ID" value="KAE8930712.1"/>
    <property type="molecule type" value="Genomic_DNA"/>
</dbReference>
<proteinExistence type="predicted"/>
<evidence type="ECO:0000313" key="17">
    <source>
        <dbReference type="Proteomes" id="UP000460718"/>
    </source>
</evidence>
<evidence type="ECO:0000313" key="19">
    <source>
        <dbReference type="Proteomes" id="UP000486351"/>
    </source>
</evidence>
<gene>
    <name evidence="9" type="ORF">PF001_g17388</name>
    <name evidence="8" type="ORF">PF002_g1229</name>
    <name evidence="7" type="ORF">PF004_g17063</name>
    <name evidence="6" type="ORF">PF005_g18244</name>
    <name evidence="5" type="ORF">PF006_g16206</name>
    <name evidence="3" type="ORF">PF007_g18152</name>
    <name evidence="10" type="ORF">PF008_g13077</name>
    <name evidence="1" type="ORF">PF009_g19204</name>
    <name evidence="4" type="ORF">PF010_g17472</name>
    <name evidence="2" type="ORF">PF011_g16915</name>
</gene>
<dbReference type="AlphaFoldDB" id="A0A6A3X0W8"/>
<evidence type="ECO:0000313" key="9">
    <source>
        <dbReference type="EMBL" id="KAE9295285.1"/>
    </source>
</evidence>
<evidence type="ECO:0000313" key="6">
    <source>
        <dbReference type="EMBL" id="KAE9192988.1"/>
    </source>
</evidence>
<evidence type="ECO:0000313" key="4">
    <source>
        <dbReference type="EMBL" id="KAE9093484.1"/>
    </source>
</evidence>
<dbReference type="Proteomes" id="UP000433483">
    <property type="component" value="Unassembled WGS sequence"/>
</dbReference>
<evidence type="ECO:0000313" key="10">
    <source>
        <dbReference type="EMBL" id="KAE9336296.1"/>
    </source>
</evidence>